<keyword evidence="1" id="KW-0175">Coiled coil</keyword>
<name>A0AAU9IVY9_9CILI</name>
<feature type="coiled-coil region" evidence="1">
    <location>
        <begin position="1"/>
        <end position="35"/>
    </location>
</feature>
<evidence type="ECO:0000256" key="1">
    <source>
        <dbReference type="SAM" id="Coils"/>
    </source>
</evidence>
<dbReference type="Proteomes" id="UP001162131">
    <property type="component" value="Unassembled WGS sequence"/>
</dbReference>
<organism evidence="2 3">
    <name type="scientific">Blepharisma stoltei</name>
    <dbReference type="NCBI Taxonomy" id="1481888"/>
    <lineage>
        <taxon>Eukaryota</taxon>
        <taxon>Sar</taxon>
        <taxon>Alveolata</taxon>
        <taxon>Ciliophora</taxon>
        <taxon>Postciliodesmatophora</taxon>
        <taxon>Heterotrichea</taxon>
        <taxon>Heterotrichida</taxon>
        <taxon>Blepharismidae</taxon>
        <taxon>Blepharisma</taxon>
    </lineage>
</organism>
<gene>
    <name evidence="2" type="ORF">BSTOLATCC_MIC22349</name>
</gene>
<comment type="caution">
    <text evidence="2">The sequence shown here is derived from an EMBL/GenBank/DDBJ whole genome shotgun (WGS) entry which is preliminary data.</text>
</comment>
<evidence type="ECO:0000313" key="2">
    <source>
        <dbReference type="EMBL" id="CAG9318997.1"/>
    </source>
</evidence>
<protein>
    <recommendedName>
        <fullName evidence="4">t-SNARE coiled-coil homology domain-containing protein</fullName>
    </recommendedName>
</protein>
<proteinExistence type="predicted"/>
<sequence>MANLSDALETQIGDIEDLEDRLIVMESIVEQLKSSKIMRAELEVLLNQYIALEDSIINGLHQLAKKAEDLVSQNLITNATSKFNELGSSYQDTWSDEFWETYNMIREGYQTSDKKKTGQEINNQVESMQDIALALNRTKNKIQNDDRGKKALEEIEELSKTYQISVLGPQIQDFHNNKCKCVLI</sequence>
<dbReference type="AlphaFoldDB" id="A0AAU9IVY9"/>
<evidence type="ECO:0000313" key="3">
    <source>
        <dbReference type="Proteomes" id="UP001162131"/>
    </source>
</evidence>
<accession>A0AAU9IVY9</accession>
<keyword evidence="3" id="KW-1185">Reference proteome</keyword>
<reference evidence="2" key="1">
    <citation type="submission" date="2021-09" db="EMBL/GenBank/DDBJ databases">
        <authorList>
            <consortium name="AG Swart"/>
            <person name="Singh M."/>
            <person name="Singh A."/>
            <person name="Seah K."/>
            <person name="Emmerich C."/>
        </authorList>
    </citation>
    <scope>NUCLEOTIDE SEQUENCE</scope>
    <source>
        <strain evidence="2">ATCC30299</strain>
    </source>
</reference>
<evidence type="ECO:0008006" key="4">
    <source>
        <dbReference type="Google" id="ProtNLM"/>
    </source>
</evidence>
<dbReference type="EMBL" id="CAJZBQ010000021">
    <property type="protein sequence ID" value="CAG9318997.1"/>
    <property type="molecule type" value="Genomic_DNA"/>
</dbReference>